<organism evidence="2 3">
    <name type="scientific">Kitasatospora cystarginea</name>
    <dbReference type="NCBI Taxonomy" id="58350"/>
    <lineage>
        <taxon>Bacteria</taxon>
        <taxon>Bacillati</taxon>
        <taxon>Actinomycetota</taxon>
        <taxon>Actinomycetes</taxon>
        <taxon>Kitasatosporales</taxon>
        <taxon>Streptomycetaceae</taxon>
        <taxon>Kitasatospora</taxon>
    </lineage>
</organism>
<gene>
    <name evidence="2" type="ORF">GCM10010430_16910</name>
</gene>
<dbReference type="EMBL" id="BAAATR010000005">
    <property type="protein sequence ID" value="GAA2236600.1"/>
    <property type="molecule type" value="Genomic_DNA"/>
</dbReference>
<name>A0ABN3DMK5_9ACTN</name>
<accession>A0ABN3DMK5</accession>
<proteinExistence type="predicted"/>
<reference evidence="2 3" key="1">
    <citation type="journal article" date="2019" name="Int. J. Syst. Evol. Microbiol.">
        <title>The Global Catalogue of Microorganisms (GCM) 10K type strain sequencing project: providing services to taxonomists for standard genome sequencing and annotation.</title>
        <authorList>
            <consortium name="The Broad Institute Genomics Platform"/>
            <consortium name="The Broad Institute Genome Sequencing Center for Infectious Disease"/>
            <person name="Wu L."/>
            <person name="Ma J."/>
        </authorList>
    </citation>
    <scope>NUCLEOTIDE SEQUENCE [LARGE SCALE GENOMIC DNA]</scope>
    <source>
        <strain evidence="2 3">JCM 7356</strain>
    </source>
</reference>
<evidence type="ECO:0000313" key="3">
    <source>
        <dbReference type="Proteomes" id="UP001500305"/>
    </source>
</evidence>
<dbReference type="RefSeq" id="WP_344635613.1">
    <property type="nucleotide sequence ID" value="NZ_BAAATR010000005.1"/>
</dbReference>
<dbReference type="Proteomes" id="UP001500305">
    <property type="component" value="Unassembled WGS sequence"/>
</dbReference>
<evidence type="ECO:0000256" key="1">
    <source>
        <dbReference type="SAM" id="MobiDB-lite"/>
    </source>
</evidence>
<sequence>MYGTQGRSGAARRPGGGAFQPPEAEVRRVYQPVEVHREDGTWALGRINAWWHPAGGEAWCRVRTVGKGGALTWMPFDPERLVLLPLSGI</sequence>
<feature type="region of interest" description="Disordered" evidence="1">
    <location>
        <begin position="1"/>
        <end position="23"/>
    </location>
</feature>
<keyword evidence="3" id="KW-1185">Reference proteome</keyword>
<comment type="caution">
    <text evidence="2">The sequence shown here is derived from an EMBL/GenBank/DDBJ whole genome shotgun (WGS) entry which is preliminary data.</text>
</comment>
<protein>
    <submittedName>
        <fullName evidence="2">Uncharacterized protein</fullName>
    </submittedName>
</protein>
<evidence type="ECO:0000313" key="2">
    <source>
        <dbReference type="EMBL" id="GAA2236600.1"/>
    </source>
</evidence>